<evidence type="ECO:0000313" key="3">
    <source>
        <dbReference type="Proteomes" id="UP000659904"/>
    </source>
</evidence>
<evidence type="ECO:0000313" key="2">
    <source>
        <dbReference type="EMBL" id="GIF96586.1"/>
    </source>
</evidence>
<keyword evidence="3" id="KW-1185">Reference proteome</keyword>
<comment type="caution">
    <text evidence="2">The sequence shown here is derived from an EMBL/GenBank/DDBJ whole genome shotgun (WGS) entry which is preliminary data.</text>
</comment>
<dbReference type="AlphaFoldDB" id="A0A8J3KAY9"/>
<name>A0A8J3KAY9_9ACTN</name>
<accession>A0A8J3KAY9</accession>
<evidence type="ECO:0000256" key="1">
    <source>
        <dbReference type="SAM" id="MobiDB-lite"/>
    </source>
</evidence>
<feature type="region of interest" description="Disordered" evidence="1">
    <location>
        <begin position="23"/>
        <end position="71"/>
    </location>
</feature>
<dbReference type="Proteomes" id="UP000659904">
    <property type="component" value="Unassembled WGS sequence"/>
</dbReference>
<gene>
    <name evidence="2" type="ORF">Cci01nite_16800</name>
</gene>
<sequence>MVRSHEGADRTRVCNPCRYGTLDVQSRAPGTHEAFEPRPDGAADDESAGRLSGTLPVDHRPPGGGLHKGRQVVTGADRILARRLELVLE</sequence>
<dbReference type="EMBL" id="BONH01000005">
    <property type="protein sequence ID" value="GIF96586.1"/>
    <property type="molecule type" value="Genomic_DNA"/>
</dbReference>
<protein>
    <submittedName>
        <fullName evidence="2">Uncharacterized protein</fullName>
    </submittedName>
</protein>
<proteinExistence type="predicted"/>
<organism evidence="2 3">
    <name type="scientific">Catellatospora citrea</name>
    <dbReference type="NCBI Taxonomy" id="53366"/>
    <lineage>
        <taxon>Bacteria</taxon>
        <taxon>Bacillati</taxon>
        <taxon>Actinomycetota</taxon>
        <taxon>Actinomycetes</taxon>
        <taxon>Micromonosporales</taxon>
        <taxon>Micromonosporaceae</taxon>
        <taxon>Catellatospora</taxon>
    </lineage>
</organism>
<reference evidence="2 3" key="1">
    <citation type="submission" date="2021-01" db="EMBL/GenBank/DDBJ databases">
        <title>Whole genome shotgun sequence of Catellatospora citrea NBRC 14495.</title>
        <authorList>
            <person name="Komaki H."/>
            <person name="Tamura T."/>
        </authorList>
    </citation>
    <scope>NUCLEOTIDE SEQUENCE [LARGE SCALE GENOMIC DNA]</scope>
    <source>
        <strain evidence="2 3">NBRC 14495</strain>
    </source>
</reference>